<dbReference type="EMBL" id="JAWWNJ010000039">
    <property type="protein sequence ID" value="KAK7021238.1"/>
    <property type="molecule type" value="Genomic_DNA"/>
</dbReference>
<dbReference type="AlphaFoldDB" id="A0AAW0B581"/>
<proteinExistence type="predicted"/>
<feature type="region of interest" description="Disordered" evidence="1">
    <location>
        <begin position="1"/>
        <end position="24"/>
    </location>
</feature>
<organism evidence="2 3">
    <name type="scientific">Favolaschia claudopus</name>
    <dbReference type="NCBI Taxonomy" id="2862362"/>
    <lineage>
        <taxon>Eukaryota</taxon>
        <taxon>Fungi</taxon>
        <taxon>Dikarya</taxon>
        <taxon>Basidiomycota</taxon>
        <taxon>Agaricomycotina</taxon>
        <taxon>Agaricomycetes</taxon>
        <taxon>Agaricomycetidae</taxon>
        <taxon>Agaricales</taxon>
        <taxon>Marasmiineae</taxon>
        <taxon>Mycenaceae</taxon>
        <taxon>Favolaschia</taxon>
    </lineage>
</organism>
<name>A0AAW0B581_9AGAR</name>
<sequence>MSEQPQKRQRTEHNAPDAEPVYKQSEQDMQFKVNRDVLARNSVVFAGMLEIPQPVEQAQVNGLPVVQLVGDSPKEVESLLAAFYDPYVFINPTSPTYLHLILVPADSTARGSISFDALAFSLRLGRKYEAVTFKHDAAKRLHSEFPNTLDRWDKRQARQRLHGMESIRQSPTIYVDLLSLAWGEWRPTPLFLPSGYTVSALILWSNELYDGLLREDGSRATLPKDVQLMLARGQEHIQIFQRNMFQWLREEGEVAMFKIECGENRVDISFFLEQWEKLAGGTGLGEFVWIVTRRRRWAHDVQRAAAWEKLPLFFGLPAWNDLKDRD</sequence>
<evidence type="ECO:0000313" key="2">
    <source>
        <dbReference type="EMBL" id="KAK7021238.1"/>
    </source>
</evidence>
<keyword evidence="3" id="KW-1185">Reference proteome</keyword>
<comment type="caution">
    <text evidence="2">The sequence shown here is derived from an EMBL/GenBank/DDBJ whole genome shotgun (WGS) entry which is preliminary data.</text>
</comment>
<evidence type="ECO:0000256" key="1">
    <source>
        <dbReference type="SAM" id="MobiDB-lite"/>
    </source>
</evidence>
<accession>A0AAW0B581</accession>
<protein>
    <submittedName>
        <fullName evidence="2">BTB domain-containing protein</fullName>
    </submittedName>
</protein>
<gene>
    <name evidence="2" type="ORF">R3P38DRAFT_3271921</name>
</gene>
<reference evidence="2 3" key="1">
    <citation type="journal article" date="2024" name="J Genomics">
        <title>Draft genome sequencing and assembly of Favolaschia claudopus CIRM-BRFM 2984 isolated from oak limbs.</title>
        <authorList>
            <person name="Navarro D."/>
            <person name="Drula E."/>
            <person name="Chaduli D."/>
            <person name="Cazenave R."/>
            <person name="Ahrendt S."/>
            <person name="Wang J."/>
            <person name="Lipzen A."/>
            <person name="Daum C."/>
            <person name="Barry K."/>
            <person name="Grigoriev I.V."/>
            <person name="Favel A."/>
            <person name="Rosso M.N."/>
            <person name="Martin F."/>
        </authorList>
    </citation>
    <scope>NUCLEOTIDE SEQUENCE [LARGE SCALE GENOMIC DNA]</scope>
    <source>
        <strain evidence="2 3">CIRM-BRFM 2984</strain>
    </source>
</reference>
<feature type="compositionally biased region" description="Basic and acidic residues" evidence="1">
    <location>
        <begin position="1"/>
        <end position="16"/>
    </location>
</feature>
<dbReference type="Proteomes" id="UP001362999">
    <property type="component" value="Unassembled WGS sequence"/>
</dbReference>
<evidence type="ECO:0000313" key="3">
    <source>
        <dbReference type="Proteomes" id="UP001362999"/>
    </source>
</evidence>